<dbReference type="InterPro" id="IPR036047">
    <property type="entry name" value="F-box-like_dom_sf"/>
</dbReference>
<evidence type="ECO:0000313" key="2">
    <source>
        <dbReference type="Proteomes" id="UP000178912"/>
    </source>
</evidence>
<dbReference type="EMBL" id="FJUX01000042">
    <property type="protein sequence ID" value="CZS99908.1"/>
    <property type="molecule type" value="Genomic_DNA"/>
</dbReference>
<name>A0A1E1KPE6_9HELO</name>
<dbReference type="Proteomes" id="UP000178912">
    <property type="component" value="Unassembled WGS sequence"/>
</dbReference>
<accession>A0A1E1KPE6</accession>
<proteinExistence type="predicted"/>
<gene>
    <name evidence="1" type="ORF">RAG0_08176</name>
</gene>
<dbReference type="OrthoDB" id="3800738at2759"/>
<organism evidence="1 2">
    <name type="scientific">Rhynchosporium agropyri</name>
    <dbReference type="NCBI Taxonomy" id="914238"/>
    <lineage>
        <taxon>Eukaryota</taxon>
        <taxon>Fungi</taxon>
        <taxon>Dikarya</taxon>
        <taxon>Ascomycota</taxon>
        <taxon>Pezizomycotina</taxon>
        <taxon>Leotiomycetes</taxon>
        <taxon>Helotiales</taxon>
        <taxon>Ploettnerulaceae</taxon>
        <taxon>Rhynchosporium</taxon>
    </lineage>
</organism>
<dbReference type="SUPFAM" id="SSF81383">
    <property type="entry name" value="F-box domain"/>
    <property type="match status" value="1"/>
</dbReference>
<dbReference type="AlphaFoldDB" id="A0A1E1KPE6"/>
<keyword evidence="2" id="KW-1185">Reference proteome</keyword>
<reference evidence="2" key="1">
    <citation type="submission" date="2016-03" db="EMBL/GenBank/DDBJ databases">
        <authorList>
            <person name="Guldener U."/>
        </authorList>
    </citation>
    <scope>NUCLEOTIDE SEQUENCE [LARGE SCALE GENOMIC DNA]</scope>
    <source>
        <strain evidence="2">04CH-RAC-A.6.1</strain>
    </source>
</reference>
<protein>
    <recommendedName>
        <fullName evidence="3">F-box domain-containing protein</fullName>
    </recommendedName>
</protein>
<sequence length="206" mass="23590">MDPAGGSSTELMRTAAQRVLSTPELLEIVLSHLSFHNLLVNASRVNHAFNGVIQGSPLIQKRLFFSPSFDQLLPQTCPALRYSSETRFVDRRSCKYNTDATEQVKRIMRDEWPDVSGFKPYNRKTASDTRKEAVRRENASWRKMLLVQPPVKEGHVDCGQGWISSEDWLRMSDLQNQRDNDIVTCRHIAVNKDGIGDFRVQLFPQK</sequence>
<evidence type="ECO:0000313" key="1">
    <source>
        <dbReference type="EMBL" id="CZS99908.1"/>
    </source>
</evidence>
<evidence type="ECO:0008006" key="3">
    <source>
        <dbReference type="Google" id="ProtNLM"/>
    </source>
</evidence>